<dbReference type="EMBL" id="MUFR01000002">
    <property type="protein sequence ID" value="OOF35376.1"/>
    <property type="molecule type" value="Genomic_DNA"/>
</dbReference>
<name>A0ABX3KUE8_SALCS</name>
<proteinExistence type="predicted"/>
<dbReference type="PANTHER" id="PTHR47307">
    <property type="entry name" value="GLUTATHIONE-REGULATED POTASSIUM-EFFLUX SYSTEM ANCILLARY PROTEIN KEFG"/>
    <property type="match status" value="1"/>
</dbReference>
<keyword evidence="4" id="KW-1185">Reference proteome</keyword>
<evidence type="ECO:0000259" key="2">
    <source>
        <dbReference type="Pfam" id="PF02525"/>
    </source>
</evidence>
<dbReference type="NCBIfam" id="NF003430">
    <property type="entry name" value="PRK04930.1"/>
    <property type="match status" value="1"/>
</dbReference>
<dbReference type="Proteomes" id="UP000189431">
    <property type="component" value="Unassembled WGS sequence"/>
</dbReference>
<keyword evidence="1" id="KW-0560">Oxidoreductase</keyword>
<dbReference type="PANTHER" id="PTHR47307:SF1">
    <property type="entry name" value="GLUTATHIONE-REGULATED POTASSIUM-EFFLUX SYSTEM ANCILLARY PROTEIN KEFG"/>
    <property type="match status" value="1"/>
</dbReference>
<evidence type="ECO:0000256" key="1">
    <source>
        <dbReference type="ARBA" id="ARBA00023002"/>
    </source>
</evidence>
<evidence type="ECO:0000313" key="4">
    <source>
        <dbReference type="Proteomes" id="UP000189431"/>
    </source>
</evidence>
<dbReference type="Gene3D" id="3.40.50.360">
    <property type="match status" value="1"/>
</dbReference>
<organism evidence="3 4">
    <name type="scientific">Salinivibrio costicola subsp. alcaliphilus</name>
    <dbReference type="NCBI Taxonomy" id="272773"/>
    <lineage>
        <taxon>Bacteria</taxon>
        <taxon>Pseudomonadati</taxon>
        <taxon>Pseudomonadota</taxon>
        <taxon>Gammaproteobacteria</taxon>
        <taxon>Vibrionales</taxon>
        <taxon>Vibrionaceae</taxon>
        <taxon>Salinivibrio</taxon>
    </lineage>
</organism>
<dbReference type="Pfam" id="PF02525">
    <property type="entry name" value="Flavodoxin_2"/>
    <property type="match status" value="1"/>
</dbReference>
<dbReference type="InterPro" id="IPR003680">
    <property type="entry name" value="Flavodoxin_fold"/>
</dbReference>
<reference evidence="4" key="1">
    <citation type="submission" date="2017-01" db="EMBL/GenBank/DDBJ databases">
        <title>Draft genome of the species Salinivibrio costicola subsp. alcaliphilus.</title>
        <authorList>
            <person name="Lopez-Hermoso C."/>
            <person name="De La Haba R."/>
            <person name="Sanchez-Porro C."/>
            <person name="Ventosa A."/>
        </authorList>
    </citation>
    <scope>NUCLEOTIDE SEQUENCE [LARGE SCALE GENOMIC DNA]</scope>
    <source>
        <strain evidence="4">CBH448</strain>
    </source>
</reference>
<dbReference type="InterPro" id="IPR029039">
    <property type="entry name" value="Flavoprotein-like_sf"/>
</dbReference>
<protein>
    <submittedName>
        <fullName evidence="3">Glutathione-regulated potassium-efflux system ancillary protein KefG</fullName>
    </submittedName>
</protein>
<evidence type="ECO:0000313" key="3">
    <source>
        <dbReference type="EMBL" id="OOF35376.1"/>
    </source>
</evidence>
<dbReference type="RefSeq" id="WP_077668931.1">
    <property type="nucleotide sequence ID" value="NZ_MUFR01000002.1"/>
</dbReference>
<gene>
    <name evidence="3" type="ORF">BZJ21_01290</name>
</gene>
<sequence>MPQDKKDNPRPPKVLVIVAHPDPDESVANRRLLESIRPLANVTVHDIYAAYPDFVVDIHHERALVTDADVLVFQHPLQMYSCPALLKEWIDVVLGKGFAHGQGGDALAGKTCRFVVTTGGAAEAFSKIGYNKYSMEELLQPFELTAALCRMHWVSPLVLHWARRVSDADRNAFAELYADWLANPLAKQEAHRGS</sequence>
<accession>A0ABX3KUE8</accession>
<dbReference type="SUPFAM" id="SSF52218">
    <property type="entry name" value="Flavoproteins"/>
    <property type="match status" value="1"/>
</dbReference>
<dbReference type="InterPro" id="IPR046980">
    <property type="entry name" value="KefG/KefF"/>
</dbReference>
<comment type="caution">
    <text evidence="3">The sequence shown here is derived from an EMBL/GenBank/DDBJ whole genome shotgun (WGS) entry which is preliminary data.</text>
</comment>
<feature type="domain" description="Flavodoxin-like fold" evidence="2">
    <location>
        <begin position="13"/>
        <end position="181"/>
    </location>
</feature>